<keyword evidence="3" id="KW-0472">Membrane</keyword>
<dbReference type="CDD" id="cd05826">
    <property type="entry name" value="Sortase_B"/>
    <property type="match status" value="1"/>
</dbReference>
<dbReference type="InterPro" id="IPR005754">
    <property type="entry name" value="Sortase"/>
</dbReference>
<dbReference type="InterPro" id="IPR023365">
    <property type="entry name" value="Sortase_dom-sf"/>
</dbReference>
<protein>
    <submittedName>
        <fullName evidence="4">Class B sortase</fullName>
    </submittedName>
</protein>
<evidence type="ECO:0000313" key="4">
    <source>
        <dbReference type="EMBL" id="QNM13098.1"/>
    </source>
</evidence>
<dbReference type="SUPFAM" id="SSF63817">
    <property type="entry name" value="Sortase"/>
    <property type="match status" value="1"/>
</dbReference>
<dbReference type="Proteomes" id="UP000515856">
    <property type="component" value="Chromosome"/>
</dbReference>
<evidence type="ECO:0000256" key="2">
    <source>
        <dbReference type="SAM" id="Coils"/>
    </source>
</evidence>
<feature type="coiled-coil region" evidence="2">
    <location>
        <begin position="24"/>
        <end position="51"/>
    </location>
</feature>
<keyword evidence="5" id="KW-1185">Reference proteome</keyword>
<proteinExistence type="predicted"/>
<keyword evidence="3" id="KW-1133">Transmembrane helix</keyword>
<keyword evidence="3" id="KW-0812">Transmembrane</keyword>
<evidence type="ECO:0000256" key="1">
    <source>
        <dbReference type="ARBA" id="ARBA00022801"/>
    </source>
</evidence>
<dbReference type="GO" id="GO:0016787">
    <property type="term" value="F:hydrolase activity"/>
    <property type="evidence" value="ECO:0007669"/>
    <property type="project" value="UniProtKB-KW"/>
</dbReference>
<dbReference type="KEGG" id="ehn:H9Q80_03875"/>
<accession>A0A7G9GQL6</accession>
<dbReference type="Gene3D" id="2.40.260.10">
    <property type="entry name" value="Sortase"/>
    <property type="match status" value="1"/>
</dbReference>
<gene>
    <name evidence="4" type="ORF">H9Q80_03875</name>
</gene>
<dbReference type="AlphaFoldDB" id="A0A7G9GQL6"/>
<evidence type="ECO:0000313" key="5">
    <source>
        <dbReference type="Proteomes" id="UP000515856"/>
    </source>
</evidence>
<keyword evidence="2" id="KW-0175">Coiled coil</keyword>
<reference evidence="4 5" key="1">
    <citation type="submission" date="2020-08" db="EMBL/GenBank/DDBJ databases">
        <authorList>
            <person name="Liu C."/>
            <person name="Sun Q."/>
        </authorList>
    </citation>
    <scope>NUCLEOTIDE SEQUENCE [LARGE SCALE GENOMIC DNA]</scope>
    <source>
        <strain evidence="4 5">NSJ-61</strain>
    </source>
</reference>
<dbReference type="InterPro" id="IPR009835">
    <property type="entry name" value="SrtB"/>
</dbReference>
<keyword evidence="1" id="KW-0378">Hydrolase</keyword>
<name>A0A7G9GQL6_9FIRM</name>
<dbReference type="EMBL" id="CP060636">
    <property type="protein sequence ID" value="QNM13098.1"/>
    <property type="molecule type" value="Genomic_DNA"/>
</dbReference>
<evidence type="ECO:0000256" key="3">
    <source>
        <dbReference type="SAM" id="Phobius"/>
    </source>
</evidence>
<feature type="transmembrane region" description="Helical" evidence="3">
    <location>
        <begin position="6"/>
        <end position="26"/>
    </location>
</feature>
<dbReference type="Pfam" id="PF04203">
    <property type="entry name" value="Sortase"/>
    <property type="match status" value="1"/>
</dbReference>
<organism evidence="4 5">
    <name type="scientific">[Eubacterium] hominis</name>
    <dbReference type="NCBI Taxonomy" id="2764325"/>
    <lineage>
        <taxon>Bacteria</taxon>
        <taxon>Bacillati</taxon>
        <taxon>Bacillota</taxon>
        <taxon>Erysipelotrichia</taxon>
        <taxon>Erysipelotrichales</taxon>
        <taxon>Erysipelotrichaceae</taxon>
        <taxon>Amedibacillus</taxon>
    </lineage>
</organism>
<dbReference type="RefSeq" id="WP_002610944.1">
    <property type="nucleotide sequence ID" value="NZ_CP060636.1"/>
</dbReference>
<sequence>MKKKLILGGLITLLTVSLIPFINLFFKEQEKKEIENNVKEVVQEKESKKEGKKQESSTLSFAELKQMNSDLVAIMYIPNTDIYLPIVQTANNEYYLKHNFYKNYDEQGSIYMDAKASADFGSKNTFIYGHSVLGTGGMFTFLKNYMSASYYQQHPIIKIMTEEKLYDAHIVSAYKDVDTSASYQTNITDDVSYTSYIDVIAGKSNYVTNVQATTDKNMVTFYTCSLDGITNNSQLASTKDRYYIHAVLEVINE</sequence>